<dbReference type="InterPro" id="IPR032710">
    <property type="entry name" value="NTF2-like_dom_sf"/>
</dbReference>
<dbReference type="PANTHER" id="PTHR38436:SF1">
    <property type="entry name" value="ESTER CYCLASE"/>
    <property type="match status" value="1"/>
</dbReference>
<evidence type="ECO:0000256" key="1">
    <source>
        <dbReference type="SAM" id="SignalP"/>
    </source>
</evidence>
<keyword evidence="4" id="KW-1185">Reference proteome</keyword>
<evidence type="ECO:0000313" key="3">
    <source>
        <dbReference type="EMBL" id="AXI04218.1"/>
    </source>
</evidence>
<keyword evidence="1" id="KW-0732">Signal</keyword>
<dbReference type="AlphaFoldDB" id="A0A345PAA9"/>
<feature type="signal peptide" evidence="1">
    <location>
        <begin position="1"/>
        <end position="20"/>
    </location>
</feature>
<dbReference type="InterPro" id="IPR009959">
    <property type="entry name" value="Cyclase_SnoaL-like"/>
</dbReference>
<dbReference type="GO" id="GO:0030638">
    <property type="term" value="P:polyketide metabolic process"/>
    <property type="evidence" value="ECO:0007669"/>
    <property type="project" value="InterPro"/>
</dbReference>
<gene>
    <name evidence="3" type="ORF">HYN46_16055</name>
</gene>
<dbReference type="Gene3D" id="3.10.450.50">
    <property type="match status" value="1"/>
</dbReference>
<dbReference type="Proteomes" id="UP000253940">
    <property type="component" value="Chromosome"/>
</dbReference>
<feature type="domain" description="SnoaL-like" evidence="2">
    <location>
        <begin position="53"/>
        <end position="150"/>
    </location>
</feature>
<protein>
    <submittedName>
        <fullName evidence="3">Polyketide cyclase</fullName>
    </submittedName>
</protein>
<proteinExistence type="predicted"/>
<evidence type="ECO:0000313" key="4">
    <source>
        <dbReference type="Proteomes" id="UP000253940"/>
    </source>
</evidence>
<organism evidence="3 4">
    <name type="scientific">Aquirhabdus parva</name>
    <dbReference type="NCBI Taxonomy" id="2283318"/>
    <lineage>
        <taxon>Bacteria</taxon>
        <taxon>Pseudomonadati</taxon>
        <taxon>Pseudomonadota</taxon>
        <taxon>Gammaproteobacteria</taxon>
        <taxon>Moraxellales</taxon>
        <taxon>Moraxellaceae</taxon>
        <taxon>Aquirhabdus</taxon>
    </lineage>
</organism>
<reference evidence="3 4" key="1">
    <citation type="submission" date="2018-07" db="EMBL/GenBank/DDBJ databases">
        <title>Genome sequencing of Moraxellaceae gen. HYN0046.</title>
        <authorList>
            <person name="Kim M."/>
            <person name="Yi H."/>
        </authorList>
    </citation>
    <scope>NUCLEOTIDE SEQUENCE [LARGE SCALE GENOMIC DNA]</scope>
    <source>
        <strain evidence="3 4">HYN0046</strain>
    </source>
</reference>
<dbReference type="EMBL" id="CP031222">
    <property type="protein sequence ID" value="AXI04218.1"/>
    <property type="molecule type" value="Genomic_DNA"/>
</dbReference>
<feature type="chain" id="PRO_5016583097" evidence="1">
    <location>
        <begin position="21"/>
        <end position="168"/>
    </location>
</feature>
<name>A0A345PAA9_9GAMM</name>
<dbReference type="OrthoDB" id="9812089at2"/>
<dbReference type="InterPro" id="IPR037401">
    <property type="entry name" value="SnoaL-like"/>
</dbReference>
<dbReference type="KEGG" id="mbah:HYN46_16055"/>
<dbReference type="RefSeq" id="WP_114900326.1">
    <property type="nucleotide sequence ID" value="NZ_CP031222.1"/>
</dbReference>
<accession>A0A345PAA9</accession>
<dbReference type="Pfam" id="PF12680">
    <property type="entry name" value="SnoaL_2"/>
    <property type="match status" value="1"/>
</dbReference>
<dbReference type="SUPFAM" id="SSF54427">
    <property type="entry name" value="NTF2-like"/>
    <property type="match status" value="1"/>
</dbReference>
<dbReference type="PANTHER" id="PTHR38436">
    <property type="entry name" value="POLYKETIDE CYCLASE SNOAL-LIKE DOMAIN"/>
    <property type="match status" value="1"/>
</dbReference>
<evidence type="ECO:0000259" key="2">
    <source>
        <dbReference type="Pfam" id="PF12680"/>
    </source>
</evidence>
<sequence>MKRVWYFVLLTSFSLSSVSAATSTTAIPSSGATPMSNIEVPSAAQQQANKQAVLAFYDAGLNQKDFAAASQYLGPYYKQHNPGAADGIDGFKHFVSFLKEKLPTSHSEIKQSFVDGNFVILHVHKTTSPSDRGVAIVDIFRLEHGKIVEHWDVTQAIPEKTASGNAMF</sequence>